<keyword evidence="3" id="KW-1185">Reference proteome</keyword>
<evidence type="ECO:0000256" key="1">
    <source>
        <dbReference type="SAM" id="MobiDB-lite"/>
    </source>
</evidence>
<accession>A0ABW3VE93</accession>
<protein>
    <submittedName>
        <fullName evidence="2">Sacsin N-terminal ATP-binding-like domain-containing protein</fullName>
    </submittedName>
</protein>
<dbReference type="Proteomes" id="UP001597182">
    <property type="component" value="Unassembled WGS sequence"/>
</dbReference>
<dbReference type="SUPFAM" id="SSF55874">
    <property type="entry name" value="ATPase domain of HSP90 chaperone/DNA topoisomerase II/histidine kinase"/>
    <property type="match status" value="1"/>
</dbReference>
<feature type="compositionally biased region" description="Low complexity" evidence="1">
    <location>
        <begin position="1"/>
        <end position="18"/>
    </location>
</feature>
<reference evidence="3" key="1">
    <citation type="journal article" date="2019" name="Int. J. Syst. Evol. Microbiol.">
        <title>The Global Catalogue of Microorganisms (GCM) 10K type strain sequencing project: providing services to taxonomists for standard genome sequencing and annotation.</title>
        <authorList>
            <consortium name="The Broad Institute Genomics Platform"/>
            <consortium name="The Broad Institute Genome Sequencing Center for Infectious Disease"/>
            <person name="Wu L."/>
            <person name="Ma J."/>
        </authorList>
    </citation>
    <scope>NUCLEOTIDE SEQUENCE [LARGE SCALE GENOMIC DNA]</scope>
    <source>
        <strain evidence="3">CCUG 49018</strain>
    </source>
</reference>
<name>A0ABW3VE93_9PSEU</name>
<sequence>MSTDPAAADPVGADPVGANPVGADPVGADPFGTRALRGAVLDAWAASPTRFREDANAEEDLLLGGYAGAWFVELAQNAADAARTAGIAGRVLVRLVADELRVANTGAPLDAAGVTALASLRASAKRDDTGSVGRFGVGFAAVLAVSHEPRIVRGDGHGVRFSASATASAVGTLTGPAAELTRRAGQLPVLRLAWPVVEEPPPAGYDTEVRLPLASGADPGPLLADAAAQAPDLLLGLPDLVEVTVGDVTVRRDDEADGRVRVGGRSWLLVRSTGTFDDDDAAGDQAVEQRGRREWALTWALPSAADGTPEPLPPDADEVLHAPTRSDERLSLPARLIATVPLEPDRRRVRDTAATRQVLAAAGPAYLDLVHAVAPAARAGLVPAPGFPRSTTDAALREAVLAALRDGQWLPAAAGGTLVARRAQWLDLPGSGALAALLDLPLVDPDAVRGVPAGVLDELGLRRVGPAELADRLLGTERPGEWWRSVYAAIEPAVDLVPGLLDELRALPVPLADGRVVAGPATVLLPVAETAELLAGLDVPGLHLADPAAVHPLLERLGAVAAEPASLLEVPALREAVERSVDDAEAGLDTAPLAAAVLGLLALTDAGPRLGALALPDEHGDPARADELVLPDAAIRPLLAPDAPVGVLDADVAARFPRAALVAAGVLDGFGLVVDDEPLGPDHDLHDADVWWDGLDAPPVRFVGLRDLDLVDDDAWPAALALLGADRESRAAVLADGYVRWWLRANVLLGGRPPGHWRLATASDLAALYAPAPAPGVDDAVLRAVGVRAGLTVDDPEAAHDLLERLADPSRAPDPATVLAAYEALADAVADGRVDPAAVEPPQRVRVLDASVVPVDDVVVLDAPWLAAVLPAAEVVAGGDPAVLAELLDLPLASDYVDATVEPDAGRLVAWSAMPDVVVACHTLGVPVPPGDLVLHDELAVALRRPDLGRRTVAAWPDGAGRWHASDPLRALVGLLATERAPLPHDGWTAGVRARKNS</sequence>
<organism evidence="2 3">
    <name type="scientific">Pseudonocardia benzenivorans</name>
    <dbReference type="NCBI Taxonomy" id="228005"/>
    <lineage>
        <taxon>Bacteria</taxon>
        <taxon>Bacillati</taxon>
        <taxon>Actinomycetota</taxon>
        <taxon>Actinomycetes</taxon>
        <taxon>Pseudonocardiales</taxon>
        <taxon>Pseudonocardiaceae</taxon>
        <taxon>Pseudonocardia</taxon>
    </lineage>
</organism>
<dbReference type="NCBIfam" id="NF047352">
    <property type="entry name" value="P_loop_sacsin"/>
    <property type="match status" value="1"/>
</dbReference>
<dbReference type="RefSeq" id="WP_346090637.1">
    <property type="nucleotide sequence ID" value="NZ_BAABKS010000012.1"/>
</dbReference>
<evidence type="ECO:0000313" key="3">
    <source>
        <dbReference type="Proteomes" id="UP001597182"/>
    </source>
</evidence>
<evidence type="ECO:0000313" key="2">
    <source>
        <dbReference type="EMBL" id="MFD1232448.1"/>
    </source>
</evidence>
<comment type="caution">
    <text evidence="2">The sequence shown here is derived from an EMBL/GenBank/DDBJ whole genome shotgun (WGS) entry which is preliminary data.</text>
</comment>
<feature type="region of interest" description="Disordered" evidence="1">
    <location>
        <begin position="1"/>
        <end position="21"/>
    </location>
</feature>
<gene>
    <name evidence="2" type="ORF">ACFQ34_04060</name>
</gene>
<dbReference type="InterPro" id="IPR036890">
    <property type="entry name" value="HATPase_C_sf"/>
</dbReference>
<dbReference type="EMBL" id="JBHTMB010000024">
    <property type="protein sequence ID" value="MFD1232448.1"/>
    <property type="molecule type" value="Genomic_DNA"/>
</dbReference>
<proteinExistence type="predicted"/>